<evidence type="ECO:0000313" key="2">
    <source>
        <dbReference type="EMBL" id="CAB3392671.1"/>
    </source>
</evidence>
<dbReference type="EMBL" id="LR792683">
    <property type="protein sequence ID" value="CAB3392671.1"/>
    <property type="molecule type" value="Genomic_DNA"/>
</dbReference>
<organism evidence="2 3">
    <name type="scientific">Kyrpidia spormannii</name>
    <dbReference type="NCBI Taxonomy" id="2055160"/>
    <lineage>
        <taxon>Bacteria</taxon>
        <taxon>Bacillati</taxon>
        <taxon>Bacillota</taxon>
        <taxon>Bacilli</taxon>
        <taxon>Bacillales</taxon>
        <taxon>Alicyclobacillaceae</taxon>
        <taxon>Kyrpidia</taxon>
    </lineage>
</organism>
<dbReference type="AlphaFoldDB" id="A0A6F9E839"/>
<reference evidence="2 3" key="1">
    <citation type="submission" date="2020-04" db="EMBL/GenBank/DDBJ databases">
        <authorList>
            <person name="Hogendoorn C."/>
        </authorList>
    </citation>
    <scope>NUCLEOTIDE SEQUENCE [LARGE SCALE GENOMIC DNA]</scope>
    <source>
        <strain evidence="2">COOX1</strain>
    </source>
</reference>
<feature type="region of interest" description="Disordered" evidence="1">
    <location>
        <begin position="1"/>
        <end position="72"/>
    </location>
</feature>
<gene>
    <name evidence="2" type="ORF">COOX1_1527</name>
</gene>
<sequence length="108" mass="11748">MQGETRHQYAGFNKRRRHPAEDAAQNVLRSRPGVSGRRRVLRNHPESGAAPEADFVEIRAGAGKPGEDGGSDLGSRPSFYFCASKFAHIAPHVVYCGVKIGLRPLHTG</sequence>
<protein>
    <submittedName>
        <fullName evidence="2">Uncharacterized protein</fullName>
    </submittedName>
</protein>
<evidence type="ECO:0000313" key="3">
    <source>
        <dbReference type="Proteomes" id="UP000502196"/>
    </source>
</evidence>
<evidence type="ECO:0000256" key="1">
    <source>
        <dbReference type="SAM" id="MobiDB-lite"/>
    </source>
</evidence>
<dbReference type="Proteomes" id="UP000502196">
    <property type="component" value="Chromosome"/>
</dbReference>
<proteinExistence type="predicted"/>
<accession>A0A6F9E839</accession>
<name>A0A6F9E839_9BACL</name>